<evidence type="ECO:0000313" key="2">
    <source>
        <dbReference type="Proteomes" id="UP001057402"/>
    </source>
</evidence>
<protein>
    <submittedName>
        <fullName evidence="1">Uncharacterized protein</fullName>
    </submittedName>
</protein>
<comment type="caution">
    <text evidence="1">The sequence shown here is derived from an EMBL/GenBank/DDBJ whole genome shotgun (WGS) entry which is preliminary data.</text>
</comment>
<sequence length="385" mass="42091">MSGSGEDSPDPEWLSSYKVPNHSAVTLSSDSEASENESGEDSDQLPISRILGLANRNKVDGSIVQSEAARPIKSDLDPYSDQEQVDEEEDPAPSQPEIFFKRKKSSDDRNTQRETGESSFKKKEPQSIWMLSSDSETSPAKRMRKGTAGRGESIKLEPSPLKGKSHVKDLSSSDGPEESPSKRDLKGKALKEQLDAETAADDETETEMIKDVELVESLLLEKTKGPPASSSRLPLMLSEKVQRSKALVECEGDSIDLSGDMGAVGRVMIQESVSGDPEIFLDLKGTIYKTSIIPCRTFCVVSFGQTEAKIEAIMNDFIQLSPQSNIHEAETMVEGTLEGFSFESDDEADKIPKVGKQHDEKPDTEEPAGGKAKRKSEKSTWIGSK</sequence>
<keyword evidence="2" id="KW-1185">Reference proteome</keyword>
<accession>A0ACB9NW32</accession>
<dbReference type="Proteomes" id="UP001057402">
    <property type="component" value="Chromosome 7"/>
</dbReference>
<reference evidence="2" key="1">
    <citation type="journal article" date="2023" name="Front. Plant Sci.">
        <title>Chromosomal-level genome assembly of Melastoma candidum provides insights into trichome evolution.</title>
        <authorList>
            <person name="Zhong Y."/>
            <person name="Wu W."/>
            <person name="Sun C."/>
            <person name="Zou P."/>
            <person name="Liu Y."/>
            <person name="Dai S."/>
            <person name="Zhou R."/>
        </authorList>
    </citation>
    <scope>NUCLEOTIDE SEQUENCE [LARGE SCALE GENOMIC DNA]</scope>
</reference>
<proteinExistence type="predicted"/>
<organism evidence="1 2">
    <name type="scientific">Melastoma candidum</name>
    <dbReference type="NCBI Taxonomy" id="119954"/>
    <lineage>
        <taxon>Eukaryota</taxon>
        <taxon>Viridiplantae</taxon>
        <taxon>Streptophyta</taxon>
        <taxon>Embryophyta</taxon>
        <taxon>Tracheophyta</taxon>
        <taxon>Spermatophyta</taxon>
        <taxon>Magnoliopsida</taxon>
        <taxon>eudicotyledons</taxon>
        <taxon>Gunneridae</taxon>
        <taxon>Pentapetalae</taxon>
        <taxon>rosids</taxon>
        <taxon>malvids</taxon>
        <taxon>Myrtales</taxon>
        <taxon>Melastomataceae</taxon>
        <taxon>Melastomatoideae</taxon>
        <taxon>Melastomateae</taxon>
        <taxon>Melastoma</taxon>
    </lineage>
</organism>
<name>A0ACB9NW32_9MYRT</name>
<gene>
    <name evidence="1" type="ORF">MLD38_025748</name>
</gene>
<dbReference type="EMBL" id="CM042886">
    <property type="protein sequence ID" value="KAI4340963.1"/>
    <property type="molecule type" value="Genomic_DNA"/>
</dbReference>
<evidence type="ECO:0000313" key="1">
    <source>
        <dbReference type="EMBL" id="KAI4340963.1"/>
    </source>
</evidence>